<reference evidence="2 4" key="1">
    <citation type="submission" date="2018-04" db="EMBL/GenBank/DDBJ databases">
        <title>Genomic Encyclopedia of Type Strains, Phase III (KMG-III): the genomes of soil and plant-associated and newly described type strains.</title>
        <authorList>
            <person name="Whitman W."/>
        </authorList>
    </citation>
    <scope>NUCLEOTIDE SEQUENCE [LARGE SCALE GENOMIC DNA]</scope>
    <source>
        <strain evidence="2 4">MA101b</strain>
    </source>
</reference>
<protein>
    <recommendedName>
        <fullName evidence="6">Glycerophosphoryl diester phosphodiesterase membrane domain-containing protein</fullName>
    </recommendedName>
</protein>
<feature type="transmembrane region" description="Helical" evidence="1">
    <location>
        <begin position="31"/>
        <end position="58"/>
    </location>
</feature>
<dbReference type="Proteomes" id="UP000244189">
    <property type="component" value="Unassembled WGS sequence"/>
</dbReference>
<keyword evidence="1" id="KW-0812">Transmembrane</keyword>
<gene>
    <name evidence="2" type="ORF">C8J26_0544</name>
    <name evidence="3" type="ORF">SPHINGO391_510096</name>
</gene>
<accession>A0A5E8ACX5</accession>
<dbReference type="RefSeq" id="WP_107956597.1">
    <property type="nucleotide sequence ID" value="NZ_JASPFP010000001.1"/>
</dbReference>
<proteinExistence type="predicted"/>
<feature type="transmembrane region" description="Helical" evidence="1">
    <location>
        <begin position="175"/>
        <end position="205"/>
    </location>
</feature>
<name>A0A2T5GSJ4_9SPHN</name>
<keyword evidence="1" id="KW-1133">Transmembrane helix</keyword>
<keyword evidence="1" id="KW-0472">Membrane</keyword>
<dbReference type="EMBL" id="CABVLI010000047">
    <property type="protein sequence ID" value="VVT29344.1"/>
    <property type="molecule type" value="Genomic_DNA"/>
</dbReference>
<keyword evidence="4" id="KW-1185">Reference proteome</keyword>
<feature type="transmembrane region" description="Helical" evidence="1">
    <location>
        <begin position="225"/>
        <end position="251"/>
    </location>
</feature>
<feature type="transmembrane region" description="Helical" evidence="1">
    <location>
        <begin position="64"/>
        <end position="88"/>
    </location>
</feature>
<dbReference type="AlphaFoldDB" id="A0A2T5GSJ4"/>
<evidence type="ECO:0000313" key="4">
    <source>
        <dbReference type="Proteomes" id="UP000244189"/>
    </source>
</evidence>
<evidence type="ECO:0000256" key="1">
    <source>
        <dbReference type="SAM" id="Phobius"/>
    </source>
</evidence>
<dbReference type="Proteomes" id="UP000326857">
    <property type="component" value="Unassembled WGS sequence"/>
</dbReference>
<evidence type="ECO:0000313" key="5">
    <source>
        <dbReference type="Proteomes" id="UP000326857"/>
    </source>
</evidence>
<dbReference type="EMBL" id="QAOG01000001">
    <property type="protein sequence ID" value="PTQ62265.1"/>
    <property type="molecule type" value="Genomic_DNA"/>
</dbReference>
<feature type="transmembrane region" description="Helical" evidence="1">
    <location>
        <begin position="109"/>
        <end position="128"/>
    </location>
</feature>
<organism evidence="2 4">
    <name type="scientific">Sphingomonas aurantiaca</name>
    <dbReference type="NCBI Taxonomy" id="185949"/>
    <lineage>
        <taxon>Bacteria</taxon>
        <taxon>Pseudomonadati</taxon>
        <taxon>Pseudomonadota</taxon>
        <taxon>Alphaproteobacteria</taxon>
        <taxon>Sphingomonadales</taxon>
        <taxon>Sphingomonadaceae</taxon>
        <taxon>Sphingomonas</taxon>
    </lineage>
</organism>
<evidence type="ECO:0000313" key="2">
    <source>
        <dbReference type="EMBL" id="PTQ62265.1"/>
    </source>
</evidence>
<reference evidence="3 5" key="2">
    <citation type="submission" date="2019-09" db="EMBL/GenBank/DDBJ databases">
        <authorList>
            <person name="Dittami M. S."/>
        </authorList>
    </citation>
    <scope>NUCLEOTIDE SEQUENCE [LARGE SCALE GENOMIC DNA]</scope>
    <source>
        <strain evidence="3">SPHINGO391</strain>
    </source>
</reference>
<sequence length="270" mass="28398">MASHIIGERSRGISVGSVFGRSANVIKDNPLATLGTSFALIALPSLLLGQIGLGAAVFQNVQLGQYALAGVYGIIVGLLWLIASGALVQATVAHDEGRAANPREMLRVGVLRCLPLFAVYVLMLLGIWVGTIFLVVPGIMLAVMWSVALPAIVAERSGVFGAFGRSRALTKGARWHVFGILLLAFVIYLLASIAIGVGSVAGYGSLGVLTGGGQVRMPLPTQPSFVVQLLQSIVTTVVLTWFTTVGASLFIELRDWKDGPDADRLADIFA</sequence>
<evidence type="ECO:0008006" key="6">
    <source>
        <dbReference type="Google" id="ProtNLM"/>
    </source>
</evidence>
<feature type="transmembrane region" description="Helical" evidence="1">
    <location>
        <begin position="134"/>
        <end position="154"/>
    </location>
</feature>
<evidence type="ECO:0000313" key="3">
    <source>
        <dbReference type="EMBL" id="VVT29344.1"/>
    </source>
</evidence>
<accession>A0A2T5GSJ4</accession>